<dbReference type="SUPFAM" id="SSF51197">
    <property type="entry name" value="Clavaminate synthase-like"/>
    <property type="match status" value="1"/>
</dbReference>
<dbReference type="InterPro" id="IPR005123">
    <property type="entry name" value="Oxoglu/Fe-dep_dioxygenase_dom"/>
</dbReference>
<dbReference type="PROSITE" id="PS51471">
    <property type="entry name" value="FE2OG_OXY"/>
    <property type="match status" value="1"/>
</dbReference>
<accession>A0A7I8K9P3</accession>
<dbReference type="Pfam" id="PF14226">
    <property type="entry name" value="DIOX_N"/>
    <property type="match status" value="1"/>
</dbReference>
<evidence type="ECO:0000313" key="8">
    <source>
        <dbReference type="Proteomes" id="UP000663760"/>
    </source>
</evidence>
<evidence type="ECO:0000256" key="2">
    <source>
        <dbReference type="ARBA" id="ARBA00022723"/>
    </source>
</evidence>
<dbReference type="GO" id="GO:0046872">
    <property type="term" value="F:metal ion binding"/>
    <property type="evidence" value="ECO:0007669"/>
    <property type="project" value="UniProtKB-KW"/>
</dbReference>
<proteinExistence type="inferred from homology"/>
<protein>
    <recommendedName>
        <fullName evidence="6">Fe2OG dioxygenase domain-containing protein</fullName>
    </recommendedName>
</protein>
<reference evidence="7" key="1">
    <citation type="submission" date="2020-02" db="EMBL/GenBank/DDBJ databases">
        <authorList>
            <person name="Scholz U."/>
            <person name="Mascher M."/>
            <person name="Fiebig A."/>
        </authorList>
    </citation>
    <scope>NUCLEOTIDE SEQUENCE</scope>
</reference>
<dbReference type="InterPro" id="IPR026992">
    <property type="entry name" value="DIOX_N"/>
</dbReference>
<name>A0A7I8K9P3_SPIIN</name>
<evidence type="ECO:0000256" key="4">
    <source>
        <dbReference type="ARBA" id="ARBA00023004"/>
    </source>
</evidence>
<dbReference type="GO" id="GO:0016491">
    <property type="term" value="F:oxidoreductase activity"/>
    <property type="evidence" value="ECO:0007669"/>
    <property type="project" value="UniProtKB-KW"/>
</dbReference>
<feature type="domain" description="Fe2OG dioxygenase" evidence="6">
    <location>
        <begin position="182"/>
        <end position="282"/>
    </location>
</feature>
<evidence type="ECO:0000256" key="3">
    <source>
        <dbReference type="ARBA" id="ARBA00023002"/>
    </source>
</evidence>
<dbReference type="InterPro" id="IPR044861">
    <property type="entry name" value="IPNS-like_FE2OG_OXY"/>
</dbReference>
<keyword evidence="4 5" id="KW-0408">Iron</keyword>
<dbReference type="OrthoDB" id="288590at2759"/>
<sequence length="332" mass="37324">MDFDPPLASTYRSLLEGMDSSEDHVAEVEECELPLIDLARLSGGAAARERCMREIAVASSEWGFFQVVNHGVPAERFDRIRSVQLEAFRQPFESKVNEGFLDYSSESYRWGNPSATSLQQLSWSEAYHISTIPSPPPASPGTLRCTIEEYASSVSELAQKLGEILAEHLGCRRSYFEEVCSSSTSYLRLNRYPPCPAPSRVLGMIAHTDSAFLTILHQDKVGGLQLRKGERWVAVKPIPHSLVVNIGDLLEALSNVEFRSVEHRVMANREVERFSMAFFLCPSHDTVIESVRKPSVYRPFSFGEFQHQVQDDVRTEGYKVGLSRFLVAPRCT</sequence>
<keyword evidence="2 5" id="KW-0479">Metal-binding</keyword>
<dbReference type="Pfam" id="PF03171">
    <property type="entry name" value="2OG-FeII_Oxy"/>
    <property type="match status" value="1"/>
</dbReference>
<evidence type="ECO:0000313" key="7">
    <source>
        <dbReference type="EMBL" id="CAA7394489.1"/>
    </source>
</evidence>
<dbReference type="AlphaFoldDB" id="A0A7I8K9P3"/>
<dbReference type="Gene3D" id="2.60.120.330">
    <property type="entry name" value="B-lactam Antibiotic, Isopenicillin N Synthase, Chain"/>
    <property type="match status" value="1"/>
</dbReference>
<evidence type="ECO:0000256" key="5">
    <source>
        <dbReference type="RuleBase" id="RU003682"/>
    </source>
</evidence>
<evidence type="ECO:0000259" key="6">
    <source>
        <dbReference type="PROSITE" id="PS51471"/>
    </source>
</evidence>
<evidence type="ECO:0000256" key="1">
    <source>
        <dbReference type="ARBA" id="ARBA00001961"/>
    </source>
</evidence>
<comment type="cofactor">
    <cofactor evidence="1">
        <name>L-ascorbate</name>
        <dbReference type="ChEBI" id="CHEBI:38290"/>
    </cofactor>
</comment>
<dbReference type="Proteomes" id="UP000663760">
    <property type="component" value="Chromosome 4"/>
</dbReference>
<comment type="similarity">
    <text evidence="5">Belongs to the iron/ascorbate-dependent oxidoreductase family.</text>
</comment>
<keyword evidence="3 5" id="KW-0560">Oxidoreductase</keyword>
<gene>
    <name evidence="7" type="ORF">SI8410_04005150</name>
</gene>
<organism evidence="7 8">
    <name type="scientific">Spirodela intermedia</name>
    <name type="common">Intermediate duckweed</name>
    <dbReference type="NCBI Taxonomy" id="51605"/>
    <lineage>
        <taxon>Eukaryota</taxon>
        <taxon>Viridiplantae</taxon>
        <taxon>Streptophyta</taxon>
        <taxon>Embryophyta</taxon>
        <taxon>Tracheophyta</taxon>
        <taxon>Spermatophyta</taxon>
        <taxon>Magnoliopsida</taxon>
        <taxon>Liliopsida</taxon>
        <taxon>Araceae</taxon>
        <taxon>Lemnoideae</taxon>
        <taxon>Spirodela</taxon>
    </lineage>
</organism>
<keyword evidence="8" id="KW-1185">Reference proteome</keyword>
<dbReference type="InterPro" id="IPR027443">
    <property type="entry name" value="IPNS-like_sf"/>
</dbReference>
<dbReference type="EMBL" id="LR746267">
    <property type="protein sequence ID" value="CAA7394489.1"/>
    <property type="molecule type" value="Genomic_DNA"/>
</dbReference>
<dbReference type="PANTHER" id="PTHR47990">
    <property type="entry name" value="2-OXOGLUTARATE (2OG) AND FE(II)-DEPENDENT OXYGENASE SUPERFAMILY PROTEIN-RELATED"/>
    <property type="match status" value="1"/>
</dbReference>
<dbReference type="InterPro" id="IPR050231">
    <property type="entry name" value="Iron_ascorbate_oxido_reductase"/>
</dbReference>